<dbReference type="InterPro" id="IPR051052">
    <property type="entry name" value="Diverse_substrate_MTase"/>
</dbReference>
<evidence type="ECO:0000313" key="5">
    <source>
        <dbReference type="EMBL" id="MBA9021361.1"/>
    </source>
</evidence>
<evidence type="ECO:0000256" key="2">
    <source>
        <dbReference type="ARBA" id="ARBA00022603"/>
    </source>
</evidence>
<dbReference type="SUPFAM" id="SSF53335">
    <property type="entry name" value="S-adenosyl-L-methionine-dependent methyltransferases"/>
    <property type="match status" value="1"/>
</dbReference>
<comment type="caution">
    <text evidence="5">The sequence shown here is derived from an EMBL/GenBank/DDBJ whole genome shotgun (WGS) entry which is preliminary data.</text>
</comment>
<accession>A0ABR6C8M0</accession>
<evidence type="ECO:0000259" key="4">
    <source>
        <dbReference type="Pfam" id="PF08241"/>
    </source>
</evidence>
<comment type="similarity">
    <text evidence="1">Belongs to the methyltransferase superfamily.</text>
</comment>
<sequence>MARTVLTPIEAFCWLANAPDKSAVVLECGAGKGEVSQFMARHFGRAICSDINAGYLPTPFGPLEVLVAAAEEVPLPDNSVDLLVSVQALHHFDKERHLAEARRLLGPGGVFAALCWGDIQLPSDVAGAYQDTFRALEPYWESARPWVLSGYSGLAFAGEEIRLPETRMNRRLSQEQLGMIIAQWSATQVALAENADIPEPLACSRDWPAGIPVSWPLLGKVFKL</sequence>
<feature type="domain" description="Methyltransferase type 11" evidence="4">
    <location>
        <begin position="26"/>
        <end position="112"/>
    </location>
</feature>
<dbReference type="RefSeq" id="WP_182574624.1">
    <property type="nucleotide sequence ID" value="NZ_JACJHY010000015.1"/>
</dbReference>
<dbReference type="Proteomes" id="UP000587524">
    <property type="component" value="Unassembled WGS sequence"/>
</dbReference>
<keyword evidence="3" id="KW-0808">Transferase</keyword>
<dbReference type="PANTHER" id="PTHR44942:SF4">
    <property type="entry name" value="METHYLTRANSFERASE TYPE 11 DOMAIN-CONTAINING PROTEIN"/>
    <property type="match status" value="1"/>
</dbReference>
<keyword evidence="6" id="KW-1185">Reference proteome</keyword>
<evidence type="ECO:0000313" key="6">
    <source>
        <dbReference type="Proteomes" id="UP000587524"/>
    </source>
</evidence>
<evidence type="ECO:0000256" key="1">
    <source>
        <dbReference type="ARBA" id="ARBA00008361"/>
    </source>
</evidence>
<protein>
    <submittedName>
        <fullName evidence="5">Ubiquinone/menaquinone biosynthesis C-methylase UbiE</fullName>
    </submittedName>
</protein>
<organism evidence="5 6">
    <name type="scientific">Aminobacter ciceronei</name>
    <dbReference type="NCBI Taxonomy" id="150723"/>
    <lineage>
        <taxon>Bacteria</taxon>
        <taxon>Pseudomonadati</taxon>
        <taxon>Pseudomonadota</taxon>
        <taxon>Alphaproteobacteria</taxon>
        <taxon>Hyphomicrobiales</taxon>
        <taxon>Phyllobacteriaceae</taxon>
        <taxon>Aminobacter</taxon>
    </lineage>
</organism>
<proteinExistence type="inferred from homology"/>
<dbReference type="Gene3D" id="3.40.50.150">
    <property type="entry name" value="Vaccinia Virus protein VP39"/>
    <property type="match status" value="1"/>
</dbReference>
<keyword evidence="2" id="KW-0489">Methyltransferase</keyword>
<dbReference type="InterPro" id="IPR013216">
    <property type="entry name" value="Methyltransf_11"/>
</dbReference>
<name>A0ABR6C8M0_9HYPH</name>
<gene>
    <name evidence="5" type="ORF">HNQ97_003367</name>
</gene>
<reference evidence="5 6" key="1">
    <citation type="submission" date="2020-08" db="EMBL/GenBank/DDBJ databases">
        <title>Genomic Encyclopedia of Type Strains, Phase IV (KMG-IV): sequencing the most valuable type-strain genomes for metagenomic binning, comparative biology and taxonomic classification.</title>
        <authorList>
            <person name="Goeker M."/>
        </authorList>
    </citation>
    <scope>NUCLEOTIDE SEQUENCE [LARGE SCALE GENOMIC DNA]</scope>
    <source>
        <strain evidence="5 6">DSM 17455</strain>
    </source>
</reference>
<keyword evidence="5" id="KW-0830">Ubiquinone</keyword>
<evidence type="ECO:0000256" key="3">
    <source>
        <dbReference type="ARBA" id="ARBA00022679"/>
    </source>
</evidence>
<dbReference type="EMBL" id="JACJHZ010000015">
    <property type="protein sequence ID" value="MBA9021361.1"/>
    <property type="molecule type" value="Genomic_DNA"/>
</dbReference>
<dbReference type="Pfam" id="PF08241">
    <property type="entry name" value="Methyltransf_11"/>
    <property type="match status" value="1"/>
</dbReference>
<dbReference type="CDD" id="cd02440">
    <property type="entry name" value="AdoMet_MTases"/>
    <property type="match status" value="1"/>
</dbReference>
<dbReference type="PANTHER" id="PTHR44942">
    <property type="entry name" value="METHYLTRANSF_11 DOMAIN-CONTAINING PROTEIN"/>
    <property type="match status" value="1"/>
</dbReference>
<dbReference type="InterPro" id="IPR029063">
    <property type="entry name" value="SAM-dependent_MTases_sf"/>
</dbReference>